<dbReference type="Gene3D" id="3.30.420.40">
    <property type="match status" value="1"/>
</dbReference>
<accession>A0A0G0U5Y7</accession>
<dbReference type="InterPro" id="IPR022496">
    <property type="entry name" value="T6A_TsaB"/>
</dbReference>
<dbReference type="SUPFAM" id="SSF53067">
    <property type="entry name" value="Actin-like ATPase domain"/>
    <property type="match status" value="1"/>
</dbReference>
<comment type="caution">
    <text evidence="2">The sequence shown here is derived from an EMBL/GenBank/DDBJ whole genome shotgun (WGS) entry which is preliminary data.</text>
</comment>
<dbReference type="EMBL" id="LCAB01000011">
    <property type="protein sequence ID" value="KKR82586.1"/>
    <property type="molecule type" value="Genomic_DNA"/>
</dbReference>
<gene>
    <name evidence="2" type="ORF">UU29_C0011G0033</name>
</gene>
<dbReference type="GO" id="GO:0008233">
    <property type="term" value="F:peptidase activity"/>
    <property type="evidence" value="ECO:0007669"/>
    <property type="project" value="UniProtKB-KW"/>
</dbReference>
<reference evidence="2 3" key="1">
    <citation type="journal article" date="2015" name="Nature">
        <title>rRNA introns, odd ribosomes, and small enigmatic genomes across a large radiation of phyla.</title>
        <authorList>
            <person name="Brown C.T."/>
            <person name="Hug L.A."/>
            <person name="Thomas B.C."/>
            <person name="Sharon I."/>
            <person name="Castelle C.J."/>
            <person name="Singh A."/>
            <person name="Wilkins M.J."/>
            <person name="Williams K.H."/>
            <person name="Banfield J.F."/>
        </authorList>
    </citation>
    <scope>NUCLEOTIDE SEQUENCE [LARGE SCALE GENOMIC DNA]</scope>
</reference>
<evidence type="ECO:0000313" key="3">
    <source>
        <dbReference type="Proteomes" id="UP000034601"/>
    </source>
</evidence>
<dbReference type="GO" id="GO:0002949">
    <property type="term" value="P:tRNA threonylcarbamoyladenosine modification"/>
    <property type="evidence" value="ECO:0007669"/>
    <property type="project" value="InterPro"/>
</dbReference>
<name>A0A0G0U5Y7_9BACT</name>
<dbReference type="NCBIfam" id="TIGR03725">
    <property type="entry name" value="T6A_YeaZ"/>
    <property type="match status" value="1"/>
</dbReference>
<dbReference type="Proteomes" id="UP000034601">
    <property type="component" value="Unassembled WGS sequence"/>
</dbReference>
<dbReference type="AlphaFoldDB" id="A0A0G0U5Y7"/>
<sequence>MECGKVNSKFRYPFKCAKILEMILYINTKDQKAVTVALKEEEKIVDSLNEKTEFGSQVLLPLIVKLLKKNKLNWKDLTGIEAETGPGSFTGLRVGASVAQALGFALNIPVNCAINKPVKLVYT</sequence>
<dbReference type="Pfam" id="PF00814">
    <property type="entry name" value="TsaD"/>
    <property type="match status" value="1"/>
</dbReference>
<evidence type="ECO:0000259" key="1">
    <source>
        <dbReference type="Pfam" id="PF00814"/>
    </source>
</evidence>
<dbReference type="PATRIC" id="fig|1618424.3.peg.906"/>
<evidence type="ECO:0000313" key="2">
    <source>
        <dbReference type="EMBL" id="KKR82586.1"/>
    </source>
</evidence>
<dbReference type="GO" id="GO:0006508">
    <property type="term" value="P:proteolysis"/>
    <property type="evidence" value="ECO:0007669"/>
    <property type="project" value="UniProtKB-KW"/>
</dbReference>
<protein>
    <submittedName>
        <fullName evidence="2">Peptidase M22 glycoprotease</fullName>
    </submittedName>
</protein>
<feature type="domain" description="Gcp-like" evidence="1">
    <location>
        <begin position="56"/>
        <end position="110"/>
    </location>
</feature>
<proteinExistence type="predicted"/>
<keyword evidence="2" id="KW-0645">Protease</keyword>
<organism evidence="2 3">
    <name type="scientific">Candidatus Daviesbacteria bacterium GW2011_GWA2_40_9</name>
    <dbReference type="NCBI Taxonomy" id="1618424"/>
    <lineage>
        <taxon>Bacteria</taxon>
        <taxon>Candidatus Daviesiibacteriota</taxon>
    </lineage>
</organism>
<dbReference type="InterPro" id="IPR000905">
    <property type="entry name" value="Gcp-like_dom"/>
</dbReference>
<dbReference type="InterPro" id="IPR043129">
    <property type="entry name" value="ATPase_NBD"/>
</dbReference>
<keyword evidence="2" id="KW-0378">Hydrolase</keyword>